<dbReference type="AlphaFoldDB" id="A0A1B2HFE4"/>
<evidence type="ECO:0000313" key="3">
    <source>
        <dbReference type="Proteomes" id="UP000093053"/>
    </source>
</evidence>
<reference evidence="2 3" key="1">
    <citation type="submission" date="2016-07" db="EMBL/GenBank/DDBJ databases">
        <title>Complete genome sequence of the Lentzea guizhouensis DHS C013.</title>
        <authorList>
            <person name="Cao C."/>
        </authorList>
    </citation>
    <scope>NUCLEOTIDE SEQUENCE [LARGE SCALE GENOMIC DNA]</scope>
    <source>
        <strain evidence="2 3">DHS C013</strain>
    </source>
</reference>
<organism evidence="2 3">
    <name type="scientific">Lentzea guizhouensis</name>
    <dbReference type="NCBI Taxonomy" id="1586287"/>
    <lineage>
        <taxon>Bacteria</taxon>
        <taxon>Bacillati</taxon>
        <taxon>Actinomycetota</taxon>
        <taxon>Actinomycetes</taxon>
        <taxon>Pseudonocardiales</taxon>
        <taxon>Pseudonocardiaceae</taxon>
        <taxon>Lentzea</taxon>
    </lineage>
</organism>
<dbReference type="Proteomes" id="UP000093053">
    <property type="component" value="Chromosome"/>
</dbReference>
<evidence type="ECO:0000313" key="2">
    <source>
        <dbReference type="EMBL" id="ANZ36454.1"/>
    </source>
</evidence>
<feature type="compositionally biased region" description="Pro residues" evidence="1">
    <location>
        <begin position="177"/>
        <end position="202"/>
    </location>
</feature>
<sequence>MWDDDDFIGLSALAKLVYVQLCMQRKLEYSGELTVSVKRWSKAHPDQEPDTIRAALAELDAARFVVVDQDTDELLIRSFIRNDQLYKQPNVLRAALRSAFEITSPLLRRALAAELRRLPAEITGPAPAVAAIELEAGARELPASVKAAMSVRGSTRTALAPPVDVVQVQQAAPAEPFEPVPAPAVNPSPNPSGNPSPDPSANPSPRGRGEGSREMELGVVPLTLVKTQVGVPAPAPTHTSADTPAPTREAAPHAGISAEVSALAGVDRELEASSVRQLRRREAERLVSTHCPRQPRQVLDGLRGHVIGLLREEIEPAAIAAGLRLWAGKQLPVSFLPELVGEMMRAHTTGKSTAVRRREQETAANWEAIRADAIAEDDTSPIGLAVRAELPGHADAATLDAILQRALHQAVGLDLTAAENPADETAHDSADDVLTGAAA</sequence>
<evidence type="ECO:0000256" key="1">
    <source>
        <dbReference type="SAM" id="MobiDB-lite"/>
    </source>
</evidence>
<feature type="region of interest" description="Disordered" evidence="1">
    <location>
        <begin position="177"/>
        <end position="212"/>
    </location>
</feature>
<gene>
    <name evidence="2" type="ORF">BBK82_10640</name>
</gene>
<dbReference type="EMBL" id="CP016793">
    <property type="protein sequence ID" value="ANZ36454.1"/>
    <property type="molecule type" value="Genomic_DNA"/>
</dbReference>
<keyword evidence="3" id="KW-1185">Reference proteome</keyword>
<proteinExistence type="predicted"/>
<accession>A0A1B2HFE4</accession>
<feature type="region of interest" description="Disordered" evidence="1">
    <location>
        <begin position="418"/>
        <end position="439"/>
    </location>
</feature>
<name>A0A1B2HFE4_9PSEU</name>
<dbReference type="KEGG" id="led:BBK82_10640"/>
<dbReference type="STRING" id="1586287.BBK82_10640"/>
<protein>
    <submittedName>
        <fullName evidence="2">Uncharacterized protein</fullName>
    </submittedName>
</protein>